<dbReference type="InterPro" id="IPR014710">
    <property type="entry name" value="RmlC-like_jellyroll"/>
</dbReference>
<evidence type="ECO:0000313" key="3">
    <source>
        <dbReference type="EMBL" id="MFC5526321.1"/>
    </source>
</evidence>
<keyword evidence="4" id="KW-1185">Reference proteome</keyword>
<comment type="caution">
    <text evidence="3">The sequence shown here is derived from an EMBL/GenBank/DDBJ whole genome shotgun (WGS) entry which is preliminary data.</text>
</comment>
<evidence type="ECO:0000259" key="2">
    <source>
        <dbReference type="Pfam" id="PF07883"/>
    </source>
</evidence>
<gene>
    <name evidence="3" type="ORF">ACFPPA_11315</name>
</gene>
<name>A0ABW0QMX5_9GAMM</name>
<organism evidence="3 4">
    <name type="scientific">Rhodanobacter ginsengisoli</name>
    <dbReference type="NCBI Taxonomy" id="418646"/>
    <lineage>
        <taxon>Bacteria</taxon>
        <taxon>Pseudomonadati</taxon>
        <taxon>Pseudomonadota</taxon>
        <taxon>Gammaproteobacteria</taxon>
        <taxon>Lysobacterales</taxon>
        <taxon>Rhodanobacteraceae</taxon>
        <taxon>Rhodanobacter</taxon>
    </lineage>
</organism>
<dbReference type="PANTHER" id="PTHR35848">
    <property type="entry name" value="OXALATE-BINDING PROTEIN"/>
    <property type="match status" value="1"/>
</dbReference>
<dbReference type="RefSeq" id="WP_377319887.1">
    <property type="nucleotide sequence ID" value="NZ_JBHSNF010000002.1"/>
</dbReference>
<dbReference type="InterPro" id="IPR011051">
    <property type="entry name" value="RmlC_Cupin_sf"/>
</dbReference>
<protein>
    <submittedName>
        <fullName evidence="3">Cupin domain-containing protein</fullName>
    </submittedName>
</protein>
<proteinExistence type="predicted"/>
<keyword evidence="1" id="KW-0479">Metal-binding</keyword>
<accession>A0ABW0QMX5</accession>
<dbReference type="Pfam" id="PF07883">
    <property type="entry name" value="Cupin_2"/>
    <property type="match status" value="1"/>
</dbReference>
<dbReference type="Proteomes" id="UP001596114">
    <property type="component" value="Unassembled WGS sequence"/>
</dbReference>
<dbReference type="Gene3D" id="2.60.120.10">
    <property type="entry name" value="Jelly Rolls"/>
    <property type="match status" value="1"/>
</dbReference>
<evidence type="ECO:0000313" key="4">
    <source>
        <dbReference type="Proteomes" id="UP001596114"/>
    </source>
</evidence>
<dbReference type="EMBL" id="JBHSNF010000002">
    <property type="protein sequence ID" value="MFC5526321.1"/>
    <property type="molecule type" value="Genomic_DNA"/>
</dbReference>
<feature type="domain" description="Cupin type-2" evidence="2">
    <location>
        <begin position="46"/>
        <end position="117"/>
    </location>
</feature>
<dbReference type="CDD" id="cd02224">
    <property type="entry name" value="cupin_SPO2919-like"/>
    <property type="match status" value="1"/>
</dbReference>
<reference evidence="4" key="1">
    <citation type="journal article" date="2019" name="Int. J. Syst. Evol. Microbiol.">
        <title>The Global Catalogue of Microorganisms (GCM) 10K type strain sequencing project: providing services to taxonomists for standard genome sequencing and annotation.</title>
        <authorList>
            <consortium name="The Broad Institute Genomics Platform"/>
            <consortium name="The Broad Institute Genome Sequencing Center for Infectious Disease"/>
            <person name="Wu L."/>
            <person name="Ma J."/>
        </authorList>
    </citation>
    <scope>NUCLEOTIDE SEQUENCE [LARGE SCALE GENOMIC DNA]</scope>
    <source>
        <strain evidence="4">CGMCC 1.16619</strain>
    </source>
</reference>
<dbReference type="InterPro" id="IPR051610">
    <property type="entry name" value="GPI/OXD"/>
</dbReference>
<dbReference type="SUPFAM" id="SSF51182">
    <property type="entry name" value="RmlC-like cupins"/>
    <property type="match status" value="1"/>
</dbReference>
<dbReference type="PANTHER" id="PTHR35848:SF9">
    <property type="entry name" value="SLL1358 PROTEIN"/>
    <property type="match status" value="1"/>
</dbReference>
<evidence type="ECO:0000256" key="1">
    <source>
        <dbReference type="ARBA" id="ARBA00022723"/>
    </source>
</evidence>
<dbReference type="InterPro" id="IPR013096">
    <property type="entry name" value="Cupin_2"/>
</dbReference>
<sequence length="151" mass="16419">MPKIDIATVPRRKGSGYPAPFAAAAGQRIKQALGNAGGLTDFGVNLTQLPPGAWSSQRHWHSSEDEFVYVLSGELILVTDAGEQNLRANDCAAFPKNHADAHHLINRGTEMAVYLEIGSRSDIDKCHYPDVDLAWDSQVGTYAHKDGTTYP</sequence>